<keyword evidence="3" id="KW-0479">Metal-binding</keyword>
<accession>A0A1V1PGV3</accession>
<reference evidence="8" key="1">
    <citation type="submission" date="2012-11" db="EMBL/GenBank/DDBJ databases">
        <authorList>
            <person name="Lucero-Rivera Y.E."/>
            <person name="Tovar-Ramirez D."/>
        </authorList>
    </citation>
    <scope>NUCLEOTIDE SEQUENCE [LARGE SCALE GENOMIC DNA]</scope>
    <source>
        <strain evidence="8">Araruama</strain>
    </source>
</reference>
<dbReference type="InterPro" id="IPR017896">
    <property type="entry name" value="4Fe4S_Fe-S-bd"/>
</dbReference>
<dbReference type="InterPro" id="IPR019575">
    <property type="entry name" value="Nuop51_4Fe4S-bd"/>
</dbReference>
<dbReference type="Pfam" id="PF01512">
    <property type="entry name" value="Complex1_51K"/>
    <property type="match status" value="1"/>
</dbReference>
<dbReference type="CDD" id="cd02980">
    <property type="entry name" value="TRX_Fd_family"/>
    <property type="match status" value="1"/>
</dbReference>
<dbReference type="PANTHER" id="PTHR43578:SF3">
    <property type="entry name" value="NADH-QUINONE OXIDOREDUCTASE SUBUNIT F"/>
    <property type="match status" value="1"/>
</dbReference>
<gene>
    <name evidence="7" type="ORF">OMM_00605</name>
</gene>
<dbReference type="InterPro" id="IPR001949">
    <property type="entry name" value="NADH-UbQ_OxRdtase_51kDa_CS"/>
</dbReference>
<dbReference type="Gene3D" id="3.40.30.10">
    <property type="entry name" value="Glutaredoxin"/>
    <property type="match status" value="1"/>
</dbReference>
<dbReference type="SMART" id="SM00928">
    <property type="entry name" value="NADH_4Fe-4S"/>
    <property type="match status" value="1"/>
</dbReference>
<dbReference type="PANTHER" id="PTHR43578">
    <property type="entry name" value="NADH-QUINONE OXIDOREDUCTASE SUBUNIT F"/>
    <property type="match status" value="1"/>
</dbReference>
<evidence type="ECO:0000256" key="2">
    <source>
        <dbReference type="ARBA" id="ARBA00022485"/>
    </source>
</evidence>
<dbReference type="SUPFAM" id="SSF54862">
    <property type="entry name" value="4Fe-4S ferredoxins"/>
    <property type="match status" value="1"/>
</dbReference>
<dbReference type="Gene3D" id="3.30.70.20">
    <property type="match status" value="1"/>
</dbReference>
<evidence type="ECO:0000256" key="1">
    <source>
        <dbReference type="ARBA" id="ARBA00007523"/>
    </source>
</evidence>
<evidence type="ECO:0000313" key="8">
    <source>
        <dbReference type="Proteomes" id="UP000189670"/>
    </source>
</evidence>
<evidence type="ECO:0000313" key="7">
    <source>
        <dbReference type="EMBL" id="ETR73915.1"/>
    </source>
</evidence>
<organism evidence="7 8">
    <name type="scientific">Candidatus Magnetoglobus multicellularis str. Araruama</name>
    <dbReference type="NCBI Taxonomy" id="890399"/>
    <lineage>
        <taxon>Bacteria</taxon>
        <taxon>Pseudomonadati</taxon>
        <taxon>Thermodesulfobacteriota</taxon>
        <taxon>Desulfobacteria</taxon>
        <taxon>Desulfobacterales</taxon>
        <taxon>Desulfobacteraceae</taxon>
        <taxon>Candidatus Magnetoglobus</taxon>
    </lineage>
</organism>
<dbReference type="InterPro" id="IPR036249">
    <property type="entry name" value="Thioredoxin-like_sf"/>
</dbReference>
<feature type="domain" description="4Fe-4S ferredoxin-type" evidence="6">
    <location>
        <begin position="602"/>
        <end position="627"/>
    </location>
</feature>
<dbReference type="SUPFAM" id="SSF142984">
    <property type="entry name" value="Nqo1 middle domain-like"/>
    <property type="match status" value="1"/>
</dbReference>
<dbReference type="Proteomes" id="UP000189670">
    <property type="component" value="Unassembled WGS sequence"/>
</dbReference>
<dbReference type="PROSITE" id="PS00198">
    <property type="entry name" value="4FE4S_FER_1"/>
    <property type="match status" value="1"/>
</dbReference>
<dbReference type="Gene3D" id="1.20.1440.230">
    <property type="entry name" value="NADH-ubiquinone oxidoreductase 51kDa subunit, iron-sulphur binding domain"/>
    <property type="match status" value="1"/>
</dbReference>
<dbReference type="SUPFAM" id="SSF142019">
    <property type="entry name" value="Nqo1 FMN-binding domain-like"/>
    <property type="match status" value="1"/>
</dbReference>
<dbReference type="FunFam" id="3.40.50.11540:FF:000001">
    <property type="entry name" value="NADH dehydrogenase [ubiquinone] flavoprotein 1, mitochondrial"/>
    <property type="match status" value="1"/>
</dbReference>
<dbReference type="AlphaFoldDB" id="A0A1V1PGV3"/>
<comment type="caution">
    <text evidence="7">The sequence shown here is derived from an EMBL/GenBank/DDBJ whole genome shotgun (WGS) entry which is preliminary data.</text>
</comment>
<dbReference type="Gene3D" id="3.10.20.600">
    <property type="match status" value="1"/>
</dbReference>
<evidence type="ECO:0000259" key="6">
    <source>
        <dbReference type="PROSITE" id="PS51379"/>
    </source>
</evidence>
<protein>
    <submittedName>
        <fullName evidence="7">NADH-quinone oxidoreductase subunit F</fullName>
    </submittedName>
</protein>
<dbReference type="SUPFAM" id="SSF52833">
    <property type="entry name" value="Thioredoxin-like"/>
    <property type="match status" value="1"/>
</dbReference>
<dbReference type="FunFam" id="1.20.1440.230:FF:000001">
    <property type="entry name" value="Mitochondrial NADH dehydrogenase flavoprotein 1"/>
    <property type="match status" value="1"/>
</dbReference>
<dbReference type="Pfam" id="PF01257">
    <property type="entry name" value="2Fe-2S_thioredx"/>
    <property type="match status" value="1"/>
</dbReference>
<name>A0A1V1PGV3_9BACT</name>
<dbReference type="Gene3D" id="6.10.250.1450">
    <property type="match status" value="1"/>
</dbReference>
<dbReference type="PROSITE" id="PS00645">
    <property type="entry name" value="COMPLEX1_51K_2"/>
    <property type="match status" value="1"/>
</dbReference>
<keyword evidence="4" id="KW-0408">Iron</keyword>
<keyword evidence="2" id="KW-0004">4Fe-4S</keyword>
<dbReference type="SUPFAM" id="SSF140490">
    <property type="entry name" value="Nqo1C-terminal domain-like"/>
    <property type="match status" value="1"/>
</dbReference>
<dbReference type="GO" id="GO:0010181">
    <property type="term" value="F:FMN binding"/>
    <property type="evidence" value="ECO:0007669"/>
    <property type="project" value="InterPro"/>
</dbReference>
<dbReference type="Gene3D" id="3.40.50.11540">
    <property type="entry name" value="NADH-ubiquinone oxidoreductase 51kDa subunit"/>
    <property type="match status" value="1"/>
</dbReference>
<dbReference type="GO" id="GO:0008137">
    <property type="term" value="F:NADH dehydrogenase (ubiquinone) activity"/>
    <property type="evidence" value="ECO:0007669"/>
    <property type="project" value="InterPro"/>
</dbReference>
<evidence type="ECO:0000256" key="5">
    <source>
        <dbReference type="ARBA" id="ARBA00023014"/>
    </source>
</evidence>
<proteinExistence type="inferred from homology"/>
<comment type="similarity">
    <text evidence="1">Belongs to the complex I 51 kDa subunit family.</text>
</comment>
<dbReference type="GO" id="GO:0046872">
    <property type="term" value="F:metal ion binding"/>
    <property type="evidence" value="ECO:0007669"/>
    <property type="project" value="UniProtKB-KW"/>
</dbReference>
<dbReference type="InterPro" id="IPR037207">
    <property type="entry name" value="Nuop51_4Fe4S-bd_sf"/>
</dbReference>
<feature type="domain" description="4Fe-4S ferredoxin-type" evidence="6">
    <location>
        <begin position="572"/>
        <end position="601"/>
    </location>
</feature>
<dbReference type="InterPro" id="IPR017900">
    <property type="entry name" value="4Fe4S_Fe_S_CS"/>
</dbReference>
<dbReference type="Pfam" id="PF10589">
    <property type="entry name" value="NADH_4Fe-4S"/>
    <property type="match status" value="1"/>
</dbReference>
<dbReference type="NCBIfam" id="NF010120">
    <property type="entry name" value="PRK13596.1"/>
    <property type="match status" value="1"/>
</dbReference>
<dbReference type="Pfam" id="PF00037">
    <property type="entry name" value="Fer4"/>
    <property type="match status" value="2"/>
</dbReference>
<evidence type="ECO:0000256" key="4">
    <source>
        <dbReference type="ARBA" id="ARBA00023004"/>
    </source>
</evidence>
<sequence length="627" mass="68916">MENTMPKLTIDDLKRIKQEKSQIFALRQGKVPVEQTRHVLLCSGTGCHATGGLSVIDALQQEIDNQGLSENVIIVETGCNGFCALGPIMVIQPDGIFYQQVKADDAKELVESHFKGNKPVERLMYKDPLSKKKVIPRLDDIPFFSNQMARVLRNKGLINPESIDEYIARDGYLAAIQALKEMTSEKIIEVVLSSGVRGRGGAGFPTGLKWRFAFQSKGDTKYVLCNADEGDPGAFMDRSILEADPHAVVEGMIIAAKAINAHEGFIYCRTEYPLAIRRLQLAIDNAKDYGLLGDNIMDTGFDLNIEICQGAGAFVCGEETALMASVEGKRGMPRPRPPFPAHQGLWKKPSILNNVETLASIPQIILNGSDWYSAVGTEKSKGTKVFALSGDVNNIGLVEVPMGASLRTIIFDIGGGIPNKRKFKAVQLGGPSGGCVPEEYLDTPVDFEEIAKVGAIMGSGGVIIMDDQTCMVDMARFFMDFIQDESCGKCTPCREGTRRLLEILEKICDGQGKPEDIETLEELSYVIKESALCGLGQTAPNPVLSTLRYFRHEYEAHVYDKQCPAKRCPSLLKFEVNTEKCKKCGACYKACPVDAITWKKKEVAIIDKEKCVKCLTCFSKCKFDAID</sequence>
<keyword evidence="5" id="KW-0411">Iron-sulfur</keyword>
<evidence type="ECO:0000256" key="3">
    <source>
        <dbReference type="ARBA" id="ARBA00022723"/>
    </source>
</evidence>
<dbReference type="InterPro" id="IPR011538">
    <property type="entry name" value="Nuo51_FMN-bd"/>
</dbReference>
<dbReference type="InterPro" id="IPR037225">
    <property type="entry name" value="Nuo51_FMN-bd_sf"/>
</dbReference>
<dbReference type="EMBL" id="ATBP01000032">
    <property type="protein sequence ID" value="ETR73915.1"/>
    <property type="molecule type" value="Genomic_DNA"/>
</dbReference>
<dbReference type="PROSITE" id="PS51379">
    <property type="entry name" value="4FE4S_FER_2"/>
    <property type="match status" value="2"/>
</dbReference>
<dbReference type="GO" id="GO:0051539">
    <property type="term" value="F:4 iron, 4 sulfur cluster binding"/>
    <property type="evidence" value="ECO:0007669"/>
    <property type="project" value="UniProtKB-KW"/>
</dbReference>